<comment type="caution">
    <text evidence="3">The sequence shown here is derived from an EMBL/GenBank/DDBJ whole genome shotgun (WGS) entry which is preliminary data.</text>
</comment>
<feature type="transmembrane region" description="Helical" evidence="1">
    <location>
        <begin position="87"/>
        <end position="108"/>
    </location>
</feature>
<keyword evidence="4" id="KW-1185">Reference proteome</keyword>
<organism evidence="3 4">
    <name type="scientific">Culex pipiens pipiens</name>
    <name type="common">Northern house mosquito</name>
    <dbReference type="NCBI Taxonomy" id="38569"/>
    <lineage>
        <taxon>Eukaryota</taxon>
        <taxon>Metazoa</taxon>
        <taxon>Ecdysozoa</taxon>
        <taxon>Arthropoda</taxon>
        <taxon>Hexapoda</taxon>
        <taxon>Insecta</taxon>
        <taxon>Pterygota</taxon>
        <taxon>Neoptera</taxon>
        <taxon>Endopterygota</taxon>
        <taxon>Diptera</taxon>
        <taxon>Nematocera</taxon>
        <taxon>Culicoidea</taxon>
        <taxon>Culicidae</taxon>
        <taxon>Culicinae</taxon>
        <taxon>Culicini</taxon>
        <taxon>Culex</taxon>
        <taxon>Culex</taxon>
    </lineage>
</organism>
<protein>
    <submittedName>
        <fullName evidence="3">Uncharacterized protein</fullName>
    </submittedName>
</protein>
<sequence length="276" mass="30872">MISSSRLWMQLAGSCIVLALYHVVSIGCNSSDEEEQPTTIATLDDGEDEESGRAIADYYAQMCKLRILTFRFLNQFFYFYLKGYRTWQFPLITTMSYTTMLAFLFFSFGTSALQGLGYYKSAPENEQPIVIDGHIESYGSSAQIAAGIEVAIMDRTSSTVAVALIVVTLLCSAGHDWMALATAPPSDRAAPSDRAIVGFLDGAGKLEARGDWYNEIGFPQQFFGSQYAIFKVWLFYMLAFFKIVLLLGIWTPGKKEEDELPTLYSTNYGYGNQYYS</sequence>
<proteinExistence type="predicted"/>
<evidence type="ECO:0000313" key="3">
    <source>
        <dbReference type="EMBL" id="KAL1377064.1"/>
    </source>
</evidence>
<accession>A0ABD1CM93</accession>
<keyword evidence="1" id="KW-0812">Transmembrane</keyword>
<reference evidence="3 4" key="1">
    <citation type="submission" date="2024-05" db="EMBL/GenBank/DDBJ databases">
        <title>Culex pipiens pipiens assembly and annotation.</title>
        <authorList>
            <person name="Alout H."/>
            <person name="Durand T."/>
        </authorList>
    </citation>
    <scope>NUCLEOTIDE SEQUENCE [LARGE SCALE GENOMIC DNA]</scope>
    <source>
        <strain evidence="3">HA-2024</strain>
        <tissue evidence="3">Whole body</tissue>
    </source>
</reference>
<evidence type="ECO:0000256" key="1">
    <source>
        <dbReference type="SAM" id="Phobius"/>
    </source>
</evidence>
<dbReference type="PROSITE" id="PS51257">
    <property type="entry name" value="PROKAR_LIPOPROTEIN"/>
    <property type="match status" value="1"/>
</dbReference>
<dbReference type="AlphaFoldDB" id="A0ABD1CM93"/>
<feature type="transmembrane region" description="Helical" evidence="1">
    <location>
        <begin position="232"/>
        <end position="251"/>
    </location>
</feature>
<gene>
    <name evidence="3" type="ORF">pipiens_016514</name>
</gene>
<keyword evidence="1" id="KW-1133">Transmembrane helix</keyword>
<keyword evidence="2" id="KW-0732">Signal</keyword>
<feature type="chain" id="PRO_5044871522" evidence="2">
    <location>
        <begin position="27"/>
        <end position="276"/>
    </location>
</feature>
<dbReference type="EMBL" id="JBEHCU010011208">
    <property type="protein sequence ID" value="KAL1377064.1"/>
    <property type="molecule type" value="Genomic_DNA"/>
</dbReference>
<keyword evidence="1" id="KW-0472">Membrane</keyword>
<dbReference type="Proteomes" id="UP001562425">
    <property type="component" value="Unassembled WGS sequence"/>
</dbReference>
<feature type="signal peptide" evidence="2">
    <location>
        <begin position="1"/>
        <end position="26"/>
    </location>
</feature>
<evidence type="ECO:0000313" key="4">
    <source>
        <dbReference type="Proteomes" id="UP001562425"/>
    </source>
</evidence>
<name>A0ABD1CM93_CULPP</name>
<evidence type="ECO:0000256" key="2">
    <source>
        <dbReference type="SAM" id="SignalP"/>
    </source>
</evidence>